<keyword evidence="3" id="KW-1185">Reference proteome</keyword>
<dbReference type="AlphaFoldDB" id="A0A409XVI8"/>
<organism evidence="2 3">
    <name type="scientific">Psilocybe cyanescens</name>
    <dbReference type="NCBI Taxonomy" id="93625"/>
    <lineage>
        <taxon>Eukaryota</taxon>
        <taxon>Fungi</taxon>
        <taxon>Dikarya</taxon>
        <taxon>Basidiomycota</taxon>
        <taxon>Agaricomycotina</taxon>
        <taxon>Agaricomycetes</taxon>
        <taxon>Agaricomycetidae</taxon>
        <taxon>Agaricales</taxon>
        <taxon>Agaricineae</taxon>
        <taxon>Strophariaceae</taxon>
        <taxon>Psilocybe</taxon>
    </lineage>
</organism>
<gene>
    <name evidence="2" type="ORF">CVT25_007689</name>
</gene>
<reference evidence="2 3" key="1">
    <citation type="journal article" date="2018" name="Evol. Lett.">
        <title>Horizontal gene cluster transfer increased hallucinogenic mushroom diversity.</title>
        <authorList>
            <person name="Reynolds H.T."/>
            <person name="Vijayakumar V."/>
            <person name="Gluck-Thaler E."/>
            <person name="Korotkin H.B."/>
            <person name="Matheny P.B."/>
            <person name="Slot J.C."/>
        </authorList>
    </citation>
    <scope>NUCLEOTIDE SEQUENCE [LARGE SCALE GENOMIC DNA]</scope>
    <source>
        <strain evidence="2 3">2631</strain>
    </source>
</reference>
<sequence>MPASMFQNASNIRISGKPTFQQINGSYHYHDNTTNTTNNNTTNITGNDFSQTIHNSNAYTIACTENHHESTRRKRAATDFGSMDPPAHRVQTAPALPYSQQHFPNTDTQVLRHQTLPTHDTQYASSTYMPSPFQGFPNRNTTDHFSSFQPCHIMTMTPEVSAAMTSFFSHLGQKMIREDEDCERGGEDSAVYEQVSSQSPLELDQPPQWNYGRPWPTEPSLGTTQSHAAQPFASCPESRKLPNPPPQSSINTPYSAEQPPLQSTPHRNPIPPRVRRTLQAAFAFNSNLGGPGPSSTPTHTSKTSTSFSVDGATTTSSSLPFEYASLSDDRQEVPLVIHTGSVMEARHTENTTTYYSAVVSDDVPANRHWEENGYEDGYDMYDDDVQMSTT</sequence>
<protein>
    <submittedName>
        <fullName evidence="2">Uncharacterized protein</fullName>
    </submittedName>
</protein>
<evidence type="ECO:0000313" key="2">
    <source>
        <dbReference type="EMBL" id="PPQ94758.1"/>
    </source>
</evidence>
<dbReference type="InParanoid" id="A0A409XVI8"/>
<feature type="compositionally biased region" description="Polar residues" evidence="1">
    <location>
        <begin position="248"/>
        <end position="266"/>
    </location>
</feature>
<feature type="region of interest" description="Disordered" evidence="1">
    <location>
        <begin position="284"/>
        <end position="315"/>
    </location>
</feature>
<dbReference type="OrthoDB" id="3126030at2759"/>
<proteinExistence type="predicted"/>
<dbReference type="EMBL" id="NHYD01000258">
    <property type="protein sequence ID" value="PPQ94758.1"/>
    <property type="molecule type" value="Genomic_DNA"/>
</dbReference>
<feature type="region of interest" description="Disordered" evidence="1">
    <location>
        <begin position="179"/>
        <end position="272"/>
    </location>
</feature>
<evidence type="ECO:0000313" key="3">
    <source>
        <dbReference type="Proteomes" id="UP000283269"/>
    </source>
</evidence>
<comment type="caution">
    <text evidence="2">The sequence shown here is derived from an EMBL/GenBank/DDBJ whole genome shotgun (WGS) entry which is preliminary data.</text>
</comment>
<accession>A0A409XVI8</accession>
<evidence type="ECO:0000256" key="1">
    <source>
        <dbReference type="SAM" id="MobiDB-lite"/>
    </source>
</evidence>
<feature type="compositionally biased region" description="Low complexity" evidence="1">
    <location>
        <begin position="293"/>
        <end position="306"/>
    </location>
</feature>
<dbReference type="Proteomes" id="UP000283269">
    <property type="component" value="Unassembled WGS sequence"/>
</dbReference>
<name>A0A409XVI8_PSICY</name>